<keyword evidence="7" id="KW-1185">Reference proteome</keyword>
<comment type="similarity">
    <text evidence="2">Belongs to the RmuC family.</text>
</comment>
<feature type="transmembrane region" description="Helical" evidence="5">
    <location>
        <begin position="6"/>
        <end position="24"/>
    </location>
</feature>
<gene>
    <name evidence="6" type="ORF">GRAN_1995</name>
</gene>
<dbReference type="InterPro" id="IPR003798">
    <property type="entry name" value="DNA_recombination_RmuC"/>
</dbReference>
<keyword evidence="5" id="KW-0472">Membrane</keyword>
<dbReference type="GO" id="GO:0006310">
    <property type="term" value="P:DNA recombination"/>
    <property type="evidence" value="ECO:0007669"/>
    <property type="project" value="UniProtKB-KW"/>
</dbReference>
<dbReference type="PANTHER" id="PTHR30563:SF0">
    <property type="entry name" value="DNA RECOMBINATION PROTEIN RMUC"/>
    <property type="match status" value="1"/>
</dbReference>
<dbReference type="PANTHER" id="PTHR30563">
    <property type="entry name" value="DNA RECOMBINATION PROTEIN RMUC"/>
    <property type="match status" value="1"/>
</dbReference>
<proteinExistence type="inferred from homology"/>
<name>A0A4Q0T4M6_9BACT</name>
<evidence type="ECO:0000313" key="6">
    <source>
        <dbReference type="EMBL" id="RXH58685.1"/>
    </source>
</evidence>
<evidence type="ECO:0000313" key="7">
    <source>
        <dbReference type="Proteomes" id="UP000289437"/>
    </source>
</evidence>
<reference evidence="6 7" key="1">
    <citation type="submission" date="2018-11" db="EMBL/GenBank/DDBJ databases">
        <authorList>
            <person name="Mardanov A.V."/>
            <person name="Ravin N.V."/>
            <person name="Dedysh S.N."/>
        </authorList>
    </citation>
    <scope>NUCLEOTIDE SEQUENCE [LARGE SCALE GENOMIC DNA]</scope>
    <source>
        <strain evidence="6 7">AF10</strain>
    </source>
</reference>
<dbReference type="RefSeq" id="WP_128912639.1">
    <property type="nucleotide sequence ID" value="NZ_RDSM01000001.1"/>
</dbReference>
<evidence type="ECO:0000256" key="4">
    <source>
        <dbReference type="ARBA" id="ARBA00023172"/>
    </source>
</evidence>
<comment type="function">
    <text evidence="1">Involved in DNA recombination.</text>
</comment>
<evidence type="ECO:0000256" key="2">
    <source>
        <dbReference type="ARBA" id="ARBA00009840"/>
    </source>
</evidence>
<keyword evidence="4" id="KW-0233">DNA recombination</keyword>
<sequence length="508" mass="55801">MDTGLLIVVALQFFTLIAVVILYLRKPAGVTQDPRLAQIPDSLIRHETRLQALDENLRSGLESLNSALRSDLALHRSEAAANALNTREGHDRTSQHLREELTASVARLSGVLLSGLESFRTDNRAADEALKSAVANDLSNIGQRLANFINEANRAQIEARESLHTRLTALNEANVAHQEKLRATVGDSLAKINTDNTAKLEEMRLTVDEKLHATLHTRLTESFGQVTDQLSKVHTGLGEMSKLSEGVDDLSRIFTNVKSRGGFAEVQLGMLLEQMLAPSQFVRNARVKMNTLEAVEFAVRFPGQAGDTLLPIDAKFPREAWERLENAYESNRPEEITAAGKVFEAAIRTEGERICKKYINPPVTTPHAIMFLPTEGLYAEVMRRDALQAEIQSKCQVTIAGPSTLSAILTSFQMGFHMLALQEKGDEVWKVLETAKSEFKKFGMLMDKVQRQVGTVQTTLGEIGGKTTTINRALKAVSDPVDERSEVLGFDEFAGVAGRLAATGSDEG</sequence>
<dbReference type="Pfam" id="PF02646">
    <property type="entry name" value="RmuC"/>
    <property type="match status" value="1"/>
</dbReference>
<dbReference type="AlphaFoldDB" id="A0A4Q0T4M6"/>
<keyword evidence="3" id="KW-0175">Coiled coil</keyword>
<comment type="caution">
    <text evidence="6">The sequence shown here is derived from an EMBL/GenBank/DDBJ whole genome shotgun (WGS) entry which is preliminary data.</text>
</comment>
<protein>
    <submittedName>
        <fullName evidence="6">DNA recombination protein RmuC</fullName>
    </submittedName>
</protein>
<evidence type="ECO:0000256" key="1">
    <source>
        <dbReference type="ARBA" id="ARBA00003416"/>
    </source>
</evidence>
<evidence type="ECO:0000256" key="3">
    <source>
        <dbReference type="ARBA" id="ARBA00023054"/>
    </source>
</evidence>
<dbReference type="OrthoDB" id="370725at2"/>
<dbReference type="EMBL" id="RDSM01000001">
    <property type="protein sequence ID" value="RXH58685.1"/>
    <property type="molecule type" value="Genomic_DNA"/>
</dbReference>
<evidence type="ECO:0000256" key="5">
    <source>
        <dbReference type="SAM" id="Phobius"/>
    </source>
</evidence>
<reference evidence="7" key="2">
    <citation type="submission" date="2019-02" db="EMBL/GenBank/DDBJ databases">
        <title>Granulicella sibirica sp. nov., a psychrotolerant acidobacterium isolated from an organic soil layer in forested tundra, West Siberia.</title>
        <authorList>
            <person name="Oshkin I.Y."/>
            <person name="Kulichevskaya I.S."/>
            <person name="Rijpstra W.I.C."/>
            <person name="Sinninghe Damste J.S."/>
            <person name="Rakitin A.L."/>
            <person name="Ravin N.V."/>
            <person name="Dedysh S.N."/>
        </authorList>
    </citation>
    <scope>NUCLEOTIDE SEQUENCE [LARGE SCALE GENOMIC DNA]</scope>
    <source>
        <strain evidence="7">AF10</strain>
    </source>
</reference>
<organism evidence="6 7">
    <name type="scientific">Granulicella sibirica</name>
    <dbReference type="NCBI Taxonomy" id="2479048"/>
    <lineage>
        <taxon>Bacteria</taxon>
        <taxon>Pseudomonadati</taxon>
        <taxon>Acidobacteriota</taxon>
        <taxon>Terriglobia</taxon>
        <taxon>Terriglobales</taxon>
        <taxon>Acidobacteriaceae</taxon>
        <taxon>Granulicella</taxon>
    </lineage>
</organism>
<dbReference type="Proteomes" id="UP000289437">
    <property type="component" value="Unassembled WGS sequence"/>
</dbReference>
<dbReference type="SUPFAM" id="SSF58113">
    <property type="entry name" value="Apolipoprotein A-I"/>
    <property type="match status" value="1"/>
</dbReference>
<keyword evidence="5" id="KW-0812">Transmembrane</keyword>
<accession>A0A4Q0T4M6</accession>
<keyword evidence="5" id="KW-1133">Transmembrane helix</keyword>